<dbReference type="PRINTS" id="PR00883">
    <property type="entry name" value="NUCLEARHMG"/>
</dbReference>
<dbReference type="Pfam" id="PF01248">
    <property type="entry name" value="Ribosomal_L7Ae"/>
    <property type="match status" value="1"/>
</dbReference>
<dbReference type="SUPFAM" id="SSF55315">
    <property type="entry name" value="L30e-like"/>
    <property type="match status" value="1"/>
</dbReference>
<evidence type="ECO:0000256" key="2">
    <source>
        <dbReference type="ARBA" id="ARBA00007337"/>
    </source>
</evidence>
<evidence type="ECO:0000256" key="1">
    <source>
        <dbReference type="ARBA" id="ARBA00004604"/>
    </source>
</evidence>
<dbReference type="Proteomes" id="UP000637704">
    <property type="component" value="Unassembled WGS sequence"/>
</dbReference>
<gene>
    <name evidence="9" type="primary">Nhp2</name>
    <name evidence="9" type="ORF">EOLROS_R11962</name>
</gene>
<keyword evidence="3 6" id="KW-0694">RNA-binding</keyword>
<dbReference type="GO" id="GO:0003723">
    <property type="term" value="F:RNA binding"/>
    <property type="evidence" value="ECO:0007669"/>
    <property type="project" value="UniProtKB-UniRule"/>
</dbReference>
<comment type="similarity">
    <text evidence="2 6">Belongs to the eukaryotic ribosomal protein eL8 family.</text>
</comment>
<accession>A0A851XSK4</accession>
<dbReference type="Gene3D" id="3.30.1330.30">
    <property type="match status" value="1"/>
</dbReference>
<evidence type="ECO:0000256" key="5">
    <source>
        <dbReference type="ARBA" id="ARBA00023274"/>
    </source>
</evidence>
<dbReference type="InterPro" id="IPR002415">
    <property type="entry name" value="H/ACA_rnp_Nhp2-like"/>
</dbReference>
<dbReference type="AlphaFoldDB" id="A0A851XSK4"/>
<name>A0A851XSK4_EOLRO</name>
<keyword evidence="4 6" id="KW-0539">Nucleus</keyword>
<feature type="non-terminal residue" evidence="9">
    <location>
        <position position="1"/>
    </location>
</feature>
<comment type="function">
    <text evidence="6">Common component of the spliceosome and rRNA processing machinery.</text>
</comment>
<reference evidence="9" key="1">
    <citation type="submission" date="2019-09" db="EMBL/GenBank/DDBJ databases">
        <title>Bird 10,000 Genomes (B10K) Project - Family phase.</title>
        <authorList>
            <person name="Zhang G."/>
        </authorList>
    </citation>
    <scope>NUCLEOTIDE SEQUENCE</scope>
    <source>
        <strain evidence="9">B10K-DU-025-06</strain>
        <tissue evidence="9">Mixed tissue sample</tissue>
    </source>
</reference>
<dbReference type="GO" id="GO:0031429">
    <property type="term" value="C:box H/ACA snoRNP complex"/>
    <property type="evidence" value="ECO:0007669"/>
    <property type="project" value="UniProtKB-UniRule"/>
</dbReference>
<dbReference type="InterPro" id="IPR029064">
    <property type="entry name" value="Ribosomal_eL30-like_sf"/>
</dbReference>
<protein>
    <recommendedName>
        <fullName evidence="6">H/ACA ribonucleoprotein complex subunit 2</fullName>
    </recommendedName>
    <alternativeName>
        <fullName evidence="6">Nucleolar protein family A member 2</fullName>
    </alternativeName>
</protein>
<organism evidence="9 10">
    <name type="scientific">Eolophus roseicapilla</name>
    <name type="common">Galah cockatoo</name>
    <name type="synonym">Cacatua roseicapilla</name>
    <dbReference type="NCBI Taxonomy" id="176039"/>
    <lineage>
        <taxon>Eukaryota</taxon>
        <taxon>Metazoa</taxon>
        <taxon>Chordata</taxon>
        <taxon>Craniata</taxon>
        <taxon>Vertebrata</taxon>
        <taxon>Euteleostomi</taxon>
        <taxon>Archelosauria</taxon>
        <taxon>Archosauria</taxon>
        <taxon>Dinosauria</taxon>
        <taxon>Saurischia</taxon>
        <taxon>Theropoda</taxon>
        <taxon>Coelurosauria</taxon>
        <taxon>Aves</taxon>
        <taxon>Neognathae</taxon>
        <taxon>Neoaves</taxon>
        <taxon>Telluraves</taxon>
        <taxon>Australaves</taxon>
        <taxon>Psittaciformes</taxon>
        <taxon>Cacatuidae</taxon>
        <taxon>Eolophus</taxon>
    </lineage>
</organism>
<evidence type="ECO:0000256" key="3">
    <source>
        <dbReference type="ARBA" id="ARBA00022884"/>
    </source>
</evidence>
<proteinExistence type="inferred from homology"/>
<keyword evidence="10" id="KW-1185">Reference proteome</keyword>
<evidence type="ECO:0000256" key="4">
    <source>
        <dbReference type="ARBA" id="ARBA00023242"/>
    </source>
</evidence>
<feature type="region of interest" description="Disordered" evidence="7">
    <location>
        <begin position="1"/>
        <end position="21"/>
    </location>
</feature>
<feature type="domain" description="Ribosomal protein eL8/eL30/eS12/Gadd45" evidence="8">
    <location>
        <begin position="43"/>
        <end position="108"/>
    </location>
</feature>
<dbReference type="PANTHER" id="PTHR23105">
    <property type="entry name" value="RIBOSOMAL PROTEIN L7AE FAMILY MEMBER"/>
    <property type="match status" value="1"/>
</dbReference>
<dbReference type="InterPro" id="IPR018492">
    <property type="entry name" value="Ribosomal_eL8/Nhp2"/>
</dbReference>
<dbReference type="InterPro" id="IPR004038">
    <property type="entry name" value="Ribosomal_eL8/eL30/eS12/Gad45"/>
</dbReference>
<comment type="subcellular location">
    <subcellularLocation>
        <location evidence="1 6">Nucleus</location>
        <location evidence="1 6">Nucleolus</location>
    </subcellularLocation>
</comment>
<feature type="non-terminal residue" evidence="9">
    <location>
        <position position="109"/>
    </location>
</feature>
<evidence type="ECO:0000313" key="10">
    <source>
        <dbReference type="Proteomes" id="UP000637704"/>
    </source>
</evidence>
<evidence type="ECO:0000313" key="9">
    <source>
        <dbReference type="EMBL" id="NXD69854.1"/>
    </source>
</evidence>
<comment type="function">
    <text evidence="6">Required for ribosome biogenesis. Part of a complex which catalyzes pseudouridylation of rRNA. This involves the isomerization of uridine such that the ribose is subsequently attached to C5, instead of the normal N1. Pseudouridine ('psi') residues may serve to stabilize the conformation of rRNAs.</text>
</comment>
<dbReference type="GO" id="GO:0031120">
    <property type="term" value="P:snRNA pseudouridine synthesis"/>
    <property type="evidence" value="ECO:0007669"/>
    <property type="project" value="UniProtKB-UniRule"/>
</dbReference>
<dbReference type="InterPro" id="IPR050257">
    <property type="entry name" value="eL8/uL1-like"/>
</dbReference>
<comment type="caution">
    <text evidence="9">The sequence shown here is derived from an EMBL/GenBank/DDBJ whole genome shotgun (WGS) entry which is preliminary data.</text>
</comment>
<evidence type="ECO:0000256" key="7">
    <source>
        <dbReference type="SAM" id="MobiDB-lite"/>
    </source>
</evidence>
<keyword evidence="5 6" id="KW-0687">Ribonucleoprotein</keyword>
<sequence>MAREKEVEAATEAEGTPERSYREQLDFLNPIARPLASRKLTRKLYKCIRKAAKHKQIRRGVKEVQKFINKGEKGITVLAGDTQPIDVYCHIPIMCEDRSLPYAYVPSKS</sequence>
<evidence type="ECO:0000256" key="6">
    <source>
        <dbReference type="RuleBase" id="RU366039"/>
    </source>
</evidence>
<dbReference type="PRINTS" id="PR00881">
    <property type="entry name" value="L7ARS6FAMILY"/>
</dbReference>
<evidence type="ECO:0000259" key="8">
    <source>
        <dbReference type="Pfam" id="PF01248"/>
    </source>
</evidence>
<dbReference type="GO" id="GO:0000398">
    <property type="term" value="P:mRNA splicing, via spliceosome"/>
    <property type="evidence" value="ECO:0007669"/>
    <property type="project" value="UniProtKB-UniRule"/>
</dbReference>
<dbReference type="EMBL" id="WBNI01000848">
    <property type="protein sequence ID" value="NXD69854.1"/>
    <property type="molecule type" value="Genomic_DNA"/>
</dbReference>